<evidence type="ECO:0000256" key="1">
    <source>
        <dbReference type="ARBA" id="ARBA00023157"/>
    </source>
</evidence>
<dbReference type="GO" id="GO:0006508">
    <property type="term" value="P:proteolysis"/>
    <property type="evidence" value="ECO:0007669"/>
    <property type="project" value="InterPro"/>
</dbReference>
<sequence length="282" mass="30019">MEIVGCIACVLSCLTLVKAKALTFDPSMLENSIGVFEPFVVSGSDADDEWAFMASLQFYDTWFGEYYHVCGAALISSVHVVTAAHCVDDRVGGEGRSDPGRYRVMLGGLNVLTSSDDDVYLSVAAIIKHDLWEVNPLLGFPNDIAVLRLSSMAPVGRPDITPIALPTSSGDFTGSACYILGWGLTSGDAETPPEVLQEASTNVIGPEECQREQPYMVRDSHVCVGGPGQPLACSGDSGGPLACKVGSSWQLAGIGSWSFTCDDTPSVYTSIPPYAEWIVQHP</sequence>
<evidence type="ECO:0000256" key="2">
    <source>
        <dbReference type="ARBA" id="ARBA00024195"/>
    </source>
</evidence>
<dbReference type="FunCoup" id="R7UHD2">
    <property type="interactions" value="21"/>
</dbReference>
<dbReference type="PROSITE" id="PS00134">
    <property type="entry name" value="TRYPSIN_HIS"/>
    <property type="match status" value="1"/>
</dbReference>
<evidence type="ECO:0000313" key="5">
    <source>
        <dbReference type="EMBL" id="ELU05595.1"/>
    </source>
</evidence>
<evidence type="ECO:0000313" key="7">
    <source>
        <dbReference type="Proteomes" id="UP000014760"/>
    </source>
</evidence>
<dbReference type="InterPro" id="IPR043504">
    <property type="entry name" value="Peptidase_S1_PA_chymotrypsin"/>
</dbReference>
<dbReference type="GO" id="GO:0004252">
    <property type="term" value="F:serine-type endopeptidase activity"/>
    <property type="evidence" value="ECO:0007669"/>
    <property type="project" value="InterPro"/>
</dbReference>
<name>R7UHD2_CAPTE</name>
<dbReference type="CDD" id="cd00190">
    <property type="entry name" value="Tryp_SPc"/>
    <property type="match status" value="1"/>
</dbReference>
<organism evidence="5">
    <name type="scientific">Capitella teleta</name>
    <name type="common">Polychaete worm</name>
    <dbReference type="NCBI Taxonomy" id="283909"/>
    <lineage>
        <taxon>Eukaryota</taxon>
        <taxon>Metazoa</taxon>
        <taxon>Spiralia</taxon>
        <taxon>Lophotrochozoa</taxon>
        <taxon>Annelida</taxon>
        <taxon>Polychaeta</taxon>
        <taxon>Sedentaria</taxon>
        <taxon>Scolecida</taxon>
        <taxon>Capitellidae</taxon>
        <taxon>Capitella</taxon>
    </lineage>
</organism>
<evidence type="ECO:0000313" key="6">
    <source>
        <dbReference type="EnsemblMetazoa" id="CapteP172265"/>
    </source>
</evidence>
<accession>R7UHD2</accession>
<dbReference type="EMBL" id="KB301365">
    <property type="protein sequence ID" value="ELU05595.1"/>
    <property type="molecule type" value="Genomic_DNA"/>
</dbReference>
<dbReference type="Pfam" id="PF00089">
    <property type="entry name" value="Trypsin"/>
    <property type="match status" value="1"/>
</dbReference>
<dbReference type="InterPro" id="IPR051487">
    <property type="entry name" value="Ser/Thr_Proteases_Immune/Dev"/>
</dbReference>
<evidence type="ECO:0000259" key="4">
    <source>
        <dbReference type="PROSITE" id="PS50240"/>
    </source>
</evidence>
<dbReference type="InterPro" id="IPR001314">
    <property type="entry name" value="Peptidase_S1A"/>
</dbReference>
<keyword evidence="3" id="KW-0732">Signal</keyword>
<dbReference type="SUPFAM" id="SSF50494">
    <property type="entry name" value="Trypsin-like serine proteases"/>
    <property type="match status" value="1"/>
</dbReference>
<dbReference type="SMART" id="SM00020">
    <property type="entry name" value="Tryp_SPc"/>
    <property type="match status" value="1"/>
</dbReference>
<gene>
    <name evidence="5" type="ORF">CAPTEDRAFT_172265</name>
</gene>
<dbReference type="OrthoDB" id="6158450at2759"/>
<dbReference type="PROSITE" id="PS50240">
    <property type="entry name" value="TRYPSIN_DOM"/>
    <property type="match status" value="1"/>
</dbReference>
<keyword evidence="7" id="KW-1185">Reference proteome</keyword>
<dbReference type="PANTHER" id="PTHR24256">
    <property type="entry name" value="TRYPTASE-RELATED"/>
    <property type="match status" value="1"/>
</dbReference>
<dbReference type="OMA" id="IERGWVM"/>
<dbReference type="EMBL" id="AMQN01007776">
    <property type="status" value="NOT_ANNOTATED_CDS"/>
    <property type="molecule type" value="Genomic_DNA"/>
</dbReference>
<proteinExistence type="inferred from homology"/>
<dbReference type="InterPro" id="IPR009003">
    <property type="entry name" value="Peptidase_S1_PA"/>
</dbReference>
<keyword evidence="1" id="KW-1015">Disulfide bond</keyword>
<dbReference type="InterPro" id="IPR001254">
    <property type="entry name" value="Trypsin_dom"/>
</dbReference>
<comment type="similarity">
    <text evidence="2">Belongs to the peptidase S1 family. CLIP subfamily.</text>
</comment>
<dbReference type="Gene3D" id="2.40.10.10">
    <property type="entry name" value="Trypsin-like serine proteases"/>
    <property type="match status" value="1"/>
</dbReference>
<dbReference type="HOGENOM" id="CLU_006842_0_4_1"/>
<reference evidence="6" key="3">
    <citation type="submission" date="2015-06" db="UniProtKB">
        <authorList>
            <consortium name="EnsemblMetazoa"/>
        </authorList>
    </citation>
    <scope>IDENTIFICATION</scope>
</reference>
<reference evidence="5 7" key="2">
    <citation type="journal article" date="2013" name="Nature">
        <title>Insights into bilaterian evolution from three spiralian genomes.</title>
        <authorList>
            <person name="Simakov O."/>
            <person name="Marletaz F."/>
            <person name="Cho S.J."/>
            <person name="Edsinger-Gonzales E."/>
            <person name="Havlak P."/>
            <person name="Hellsten U."/>
            <person name="Kuo D.H."/>
            <person name="Larsson T."/>
            <person name="Lv J."/>
            <person name="Arendt D."/>
            <person name="Savage R."/>
            <person name="Osoegawa K."/>
            <person name="de Jong P."/>
            <person name="Grimwood J."/>
            <person name="Chapman J.A."/>
            <person name="Shapiro H."/>
            <person name="Aerts A."/>
            <person name="Otillar R.P."/>
            <person name="Terry A.Y."/>
            <person name="Boore J.L."/>
            <person name="Grigoriev I.V."/>
            <person name="Lindberg D.R."/>
            <person name="Seaver E.C."/>
            <person name="Weisblat D.A."/>
            <person name="Putnam N.H."/>
            <person name="Rokhsar D.S."/>
        </authorList>
    </citation>
    <scope>NUCLEOTIDE SEQUENCE</scope>
    <source>
        <strain evidence="5 7">I ESC-2004</strain>
    </source>
</reference>
<feature type="domain" description="Peptidase S1" evidence="4">
    <location>
        <begin position="40"/>
        <end position="282"/>
    </location>
</feature>
<dbReference type="InterPro" id="IPR018114">
    <property type="entry name" value="TRYPSIN_HIS"/>
</dbReference>
<dbReference type="AlphaFoldDB" id="R7UHD2"/>
<feature type="signal peptide" evidence="3">
    <location>
        <begin position="1"/>
        <end position="21"/>
    </location>
</feature>
<dbReference type="STRING" id="283909.R7UHD2"/>
<evidence type="ECO:0000256" key="3">
    <source>
        <dbReference type="SAM" id="SignalP"/>
    </source>
</evidence>
<dbReference type="EnsemblMetazoa" id="CapteT172265">
    <property type="protein sequence ID" value="CapteP172265"/>
    <property type="gene ID" value="CapteG172265"/>
</dbReference>
<dbReference type="Proteomes" id="UP000014760">
    <property type="component" value="Unassembled WGS sequence"/>
</dbReference>
<protein>
    <recommendedName>
        <fullName evidence="4">Peptidase S1 domain-containing protein</fullName>
    </recommendedName>
</protein>
<feature type="chain" id="PRO_5008788007" description="Peptidase S1 domain-containing protein" evidence="3">
    <location>
        <begin position="22"/>
        <end position="282"/>
    </location>
</feature>
<reference evidence="7" key="1">
    <citation type="submission" date="2012-12" db="EMBL/GenBank/DDBJ databases">
        <authorList>
            <person name="Hellsten U."/>
            <person name="Grimwood J."/>
            <person name="Chapman J.A."/>
            <person name="Shapiro H."/>
            <person name="Aerts A."/>
            <person name="Otillar R.P."/>
            <person name="Terry A.Y."/>
            <person name="Boore J.L."/>
            <person name="Simakov O."/>
            <person name="Marletaz F."/>
            <person name="Cho S.-J."/>
            <person name="Edsinger-Gonzales E."/>
            <person name="Havlak P."/>
            <person name="Kuo D.-H."/>
            <person name="Larsson T."/>
            <person name="Lv J."/>
            <person name="Arendt D."/>
            <person name="Savage R."/>
            <person name="Osoegawa K."/>
            <person name="de Jong P."/>
            <person name="Lindberg D.R."/>
            <person name="Seaver E.C."/>
            <person name="Weisblat D.A."/>
            <person name="Putnam N.H."/>
            <person name="Grigoriev I.V."/>
            <person name="Rokhsar D.S."/>
        </authorList>
    </citation>
    <scope>NUCLEOTIDE SEQUENCE</scope>
    <source>
        <strain evidence="7">I ESC-2004</strain>
    </source>
</reference>
<dbReference type="PRINTS" id="PR00722">
    <property type="entry name" value="CHYMOTRYPSIN"/>
</dbReference>